<proteinExistence type="predicted"/>
<dbReference type="Proteomes" id="UP001157502">
    <property type="component" value="Chromosome 14"/>
</dbReference>
<accession>A0ACC2GF90</accession>
<sequence length="461" mass="51747">MKTEQRENMKLELLVVLAVAGLVPRLAEGLQVSKCELKTLLEKAAMNISQTEVGKSNATIENLIAKIICHVEKATHFNTSVVTQWKYEDDRHHEGHQRGKRESGKDHHSMPTAHPEDHTAHPEDHTAHPEDHTAHPEDHTAHPEDHTAHPEDHTAHPEAHHTRGKRESGKDHHSMPTAHPEDHTAHPEDHTAHPEDHTAHPEDHTAHPEDHTAHPEDHTAHPEDHTAHPEDHTAHPEAHTNFPTPIRTVHPEEVHIRGKRNAVEYRPFPTPDKHIPTPRPSTLTRALLPTRAVPTRPEHPNGSPQDEYHSSLDTTHAKDDDYITHNAPPTPPPQHEDATQKYTTNRPAQPTKRGKRSAHHLSAKTSSENNSEEETEWTLYGLFQLSDHVICASGSIPSLNLCQMNCSALIDDNLSDDINCMETIGRTMESGLQHSMALTTMLKLLFPKDCERTTASTYLQC</sequence>
<evidence type="ECO:0000313" key="1">
    <source>
        <dbReference type="EMBL" id="KAJ8002125.1"/>
    </source>
</evidence>
<organism evidence="1 2">
    <name type="scientific">Dallia pectoralis</name>
    <name type="common">Alaska blackfish</name>
    <dbReference type="NCBI Taxonomy" id="75939"/>
    <lineage>
        <taxon>Eukaryota</taxon>
        <taxon>Metazoa</taxon>
        <taxon>Chordata</taxon>
        <taxon>Craniata</taxon>
        <taxon>Vertebrata</taxon>
        <taxon>Euteleostomi</taxon>
        <taxon>Actinopterygii</taxon>
        <taxon>Neopterygii</taxon>
        <taxon>Teleostei</taxon>
        <taxon>Protacanthopterygii</taxon>
        <taxon>Esociformes</taxon>
        <taxon>Umbridae</taxon>
        <taxon>Dallia</taxon>
    </lineage>
</organism>
<evidence type="ECO:0000313" key="2">
    <source>
        <dbReference type="Proteomes" id="UP001157502"/>
    </source>
</evidence>
<name>A0ACC2GF90_DALPE</name>
<reference evidence="1" key="1">
    <citation type="submission" date="2021-05" db="EMBL/GenBank/DDBJ databases">
        <authorList>
            <person name="Pan Q."/>
            <person name="Jouanno E."/>
            <person name="Zahm M."/>
            <person name="Klopp C."/>
            <person name="Cabau C."/>
            <person name="Louis A."/>
            <person name="Berthelot C."/>
            <person name="Parey E."/>
            <person name="Roest Crollius H."/>
            <person name="Montfort J."/>
            <person name="Robinson-Rechavi M."/>
            <person name="Bouchez O."/>
            <person name="Lampietro C."/>
            <person name="Lopez Roques C."/>
            <person name="Donnadieu C."/>
            <person name="Postlethwait J."/>
            <person name="Bobe J."/>
            <person name="Dillon D."/>
            <person name="Chandos A."/>
            <person name="von Hippel F."/>
            <person name="Guiguen Y."/>
        </authorList>
    </citation>
    <scope>NUCLEOTIDE SEQUENCE</scope>
    <source>
        <strain evidence="1">YG-Jan2019</strain>
    </source>
</reference>
<gene>
    <name evidence="1" type="ORF">DPEC_G00176580</name>
</gene>
<dbReference type="EMBL" id="CM055741">
    <property type="protein sequence ID" value="KAJ8002125.1"/>
    <property type="molecule type" value="Genomic_DNA"/>
</dbReference>
<comment type="caution">
    <text evidence="1">The sequence shown here is derived from an EMBL/GenBank/DDBJ whole genome shotgun (WGS) entry which is preliminary data.</text>
</comment>
<protein>
    <submittedName>
        <fullName evidence="1">Uncharacterized protein</fullName>
    </submittedName>
</protein>
<keyword evidence="2" id="KW-1185">Reference proteome</keyword>